<accession>A0AA44W8R0</accession>
<dbReference type="EMBL" id="MPSH01000068">
    <property type="protein sequence ID" value="PNH26369.1"/>
    <property type="molecule type" value="Genomic_DNA"/>
</dbReference>
<gene>
    <name evidence="1" type="ORF">BJF96_g10309</name>
</gene>
<organism evidence="1 2">
    <name type="scientific">Verticillium dahliae</name>
    <name type="common">Verticillium wilt</name>
    <dbReference type="NCBI Taxonomy" id="27337"/>
    <lineage>
        <taxon>Eukaryota</taxon>
        <taxon>Fungi</taxon>
        <taxon>Dikarya</taxon>
        <taxon>Ascomycota</taxon>
        <taxon>Pezizomycotina</taxon>
        <taxon>Sordariomycetes</taxon>
        <taxon>Hypocreomycetidae</taxon>
        <taxon>Glomerellales</taxon>
        <taxon>Plectosphaerellaceae</taxon>
        <taxon>Verticillium</taxon>
    </lineage>
</organism>
<evidence type="ECO:0000313" key="2">
    <source>
        <dbReference type="Proteomes" id="UP000236305"/>
    </source>
</evidence>
<dbReference type="AlphaFoldDB" id="A0AA44W8R0"/>
<proteinExistence type="predicted"/>
<sequence length="440" mass="49428">MFKPVYLQAWMRNPPKRHYWVVCKDGDDTRPVDGRQALDHLEGLRLRENERSQAMAAAGATATLGGDPAYPEARPWLDRTRWESTYGEVHRPLLWALASMPPKATAQRALVMGCAGTGEGRARLEHDMISTADDEWKIAVIAMAVWNAPYSKPFTVVSRASSRAKYFSVLKRFVAMVFRASRMPTRARCRAARIRLKEQEDLISAVWEHDVWAQDHVTSAWFWGQGREDEADGVEEESDDDLSKEEGWLEGSIGDGLDGVYSEDESDDDAEPIDEAPTPAKIRLHPAAADMLERLFGLIMAFCTEEVTDGRPASTLLVYFSGILGFAKDCARFLPAKSYTPHLAGMVYVQRLLFLEYALPARRHGVLGIDQRLRTDQLPRLQQVRRAHMVVGAQSPFEEMSSLMAYGRVVASSDAPSFLLRAVGAGEPWERLSGTWWRRA</sequence>
<dbReference type="Proteomes" id="UP000236305">
    <property type="component" value="Unassembled WGS sequence"/>
</dbReference>
<protein>
    <submittedName>
        <fullName evidence="1">Uncharacterized protein</fullName>
    </submittedName>
</protein>
<name>A0AA44W8R0_VERDA</name>
<reference evidence="1 2" key="1">
    <citation type="submission" date="2017-12" db="EMBL/GenBank/DDBJ databases">
        <title>Comparative genomics yields insights into virulence evolution of Verticillium dahliae.</title>
        <authorList>
            <person name="Fan R."/>
            <person name="Armitage A.D."/>
            <person name="Cascant-Lopez E."/>
            <person name="Sobczyk M."/>
            <person name="Cockerton H.M."/>
            <person name="Harrison R.J."/>
        </authorList>
    </citation>
    <scope>NUCLEOTIDE SEQUENCE [LARGE SCALE GENOMIC DNA]</scope>
    <source>
        <strain evidence="1 2">12008</strain>
    </source>
</reference>
<evidence type="ECO:0000313" key="1">
    <source>
        <dbReference type="EMBL" id="PNH26369.1"/>
    </source>
</evidence>
<comment type="caution">
    <text evidence="1">The sequence shown here is derived from an EMBL/GenBank/DDBJ whole genome shotgun (WGS) entry which is preliminary data.</text>
</comment>